<dbReference type="SUPFAM" id="SSF51197">
    <property type="entry name" value="Clavaminate synthase-like"/>
    <property type="match status" value="1"/>
</dbReference>
<proteinExistence type="predicted"/>
<evidence type="ECO:0000313" key="2">
    <source>
        <dbReference type="Proteomes" id="UP001497480"/>
    </source>
</evidence>
<sequence>MELRTMLILKGPRYDGVVGPAPSLITEKSLPLFKRIHVKDYLKGLFARKLEGKSYLDTMRIEEPHD</sequence>
<comment type="caution">
    <text evidence="1">The sequence shown here is derived from an EMBL/GenBank/DDBJ whole genome shotgun (WGS) entry which is preliminary data.</text>
</comment>
<dbReference type="Proteomes" id="UP001497480">
    <property type="component" value="Unassembled WGS sequence"/>
</dbReference>
<keyword evidence="2" id="KW-1185">Reference proteome</keyword>
<protein>
    <submittedName>
        <fullName evidence="1">Uncharacterized protein</fullName>
    </submittedName>
</protein>
<evidence type="ECO:0000313" key="1">
    <source>
        <dbReference type="EMBL" id="CAL0326481.1"/>
    </source>
</evidence>
<gene>
    <name evidence="1" type="ORF">LLUT_LOCUS27541</name>
</gene>
<reference evidence="1 2" key="1">
    <citation type="submission" date="2024-03" db="EMBL/GenBank/DDBJ databases">
        <authorList>
            <person name="Martinez-Hernandez J."/>
        </authorList>
    </citation>
    <scope>NUCLEOTIDE SEQUENCE [LARGE SCALE GENOMIC DNA]</scope>
</reference>
<name>A0AAV1XXR0_LUPLU</name>
<accession>A0AAV1XXR0</accession>
<organism evidence="1 2">
    <name type="scientific">Lupinus luteus</name>
    <name type="common">European yellow lupine</name>
    <dbReference type="NCBI Taxonomy" id="3873"/>
    <lineage>
        <taxon>Eukaryota</taxon>
        <taxon>Viridiplantae</taxon>
        <taxon>Streptophyta</taxon>
        <taxon>Embryophyta</taxon>
        <taxon>Tracheophyta</taxon>
        <taxon>Spermatophyta</taxon>
        <taxon>Magnoliopsida</taxon>
        <taxon>eudicotyledons</taxon>
        <taxon>Gunneridae</taxon>
        <taxon>Pentapetalae</taxon>
        <taxon>rosids</taxon>
        <taxon>fabids</taxon>
        <taxon>Fabales</taxon>
        <taxon>Fabaceae</taxon>
        <taxon>Papilionoideae</taxon>
        <taxon>50 kb inversion clade</taxon>
        <taxon>genistoids sensu lato</taxon>
        <taxon>core genistoids</taxon>
        <taxon>Genisteae</taxon>
        <taxon>Lupinus</taxon>
    </lineage>
</organism>
<dbReference type="AlphaFoldDB" id="A0AAV1XXR0"/>
<dbReference type="EMBL" id="CAXHTB010000019">
    <property type="protein sequence ID" value="CAL0326481.1"/>
    <property type="molecule type" value="Genomic_DNA"/>
</dbReference>